<sequence>MTPLPGELLKLLNRPSPCFIATTMPDGSPQLTLTWVDTDGEHILINTVEGYRKTKNVQRDPRVAVSIADPDDTSRYFSVRGRVTNATTDGAAESIEHLAQKYTGHPYASYGGPGQTRLLLTITVDSVIHSPMH</sequence>
<dbReference type="OrthoDB" id="162914at2"/>
<accession>A0A4R4ZGF3</accession>
<dbReference type="Pfam" id="PF01243">
    <property type="entry name" value="PNPOx_N"/>
    <property type="match status" value="1"/>
</dbReference>
<dbReference type="NCBIfam" id="TIGR03618">
    <property type="entry name" value="Rv1155_F420"/>
    <property type="match status" value="1"/>
</dbReference>
<dbReference type="InterPro" id="IPR052019">
    <property type="entry name" value="F420H2_bilvrd_red/Heme_oxyg"/>
</dbReference>
<dbReference type="EMBL" id="SMKX01000068">
    <property type="protein sequence ID" value="TDD57678.1"/>
    <property type="molecule type" value="Genomic_DNA"/>
</dbReference>
<dbReference type="GO" id="GO:0070967">
    <property type="term" value="F:coenzyme F420 binding"/>
    <property type="evidence" value="ECO:0007669"/>
    <property type="project" value="TreeGrafter"/>
</dbReference>
<evidence type="ECO:0000313" key="4">
    <source>
        <dbReference type="Proteomes" id="UP000295124"/>
    </source>
</evidence>
<evidence type="ECO:0000256" key="1">
    <source>
        <dbReference type="ARBA" id="ARBA00023002"/>
    </source>
</evidence>
<dbReference type="AlphaFoldDB" id="A0A4R4ZGF3"/>
<evidence type="ECO:0000259" key="2">
    <source>
        <dbReference type="Pfam" id="PF01243"/>
    </source>
</evidence>
<feature type="domain" description="Pyridoxamine 5'-phosphate oxidase N-terminal" evidence="2">
    <location>
        <begin position="5"/>
        <end position="124"/>
    </location>
</feature>
<evidence type="ECO:0000313" key="3">
    <source>
        <dbReference type="EMBL" id="TDD57678.1"/>
    </source>
</evidence>
<dbReference type="Proteomes" id="UP000295124">
    <property type="component" value="Unassembled WGS sequence"/>
</dbReference>
<dbReference type="GO" id="GO:0005829">
    <property type="term" value="C:cytosol"/>
    <property type="evidence" value="ECO:0007669"/>
    <property type="project" value="TreeGrafter"/>
</dbReference>
<dbReference type="InterPro" id="IPR012349">
    <property type="entry name" value="Split_barrel_FMN-bd"/>
</dbReference>
<comment type="caution">
    <text evidence="3">The sequence shown here is derived from an EMBL/GenBank/DDBJ whole genome shotgun (WGS) entry which is preliminary data.</text>
</comment>
<gene>
    <name evidence="3" type="ORF">E1263_22560</name>
</gene>
<dbReference type="InterPro" id="IPR011576">
    <property type="entry name" value="Pyridox_Oxase_N"/>
</dbReference>
<reference evidence="3 4" key="1">
    <citation type="submission" date="2019-03" db="EMBL/GenBank/DDBJ databases">
        <title>Draft genome sequences of novel Actinobacteria.</title>
        <authorList>
            <person name="Sahin N."/>
            <person name="Ay H."/>
            <person name="Saygin H."/>
        </authorList>
    </citation>
    <scope>NUCLEOTIDE SEQUENCE [LARGE SCALE GENOMIC DNA]</scope>
    <source>
        <strain evidence="3 4">JCM 13523</strain>
    </source>
</reference>
<dbReference type="RefSeq" id="WP_132170529.1">
    <property type="nucleotide sequence ID" value="NZ_SMKX01000068.1"/>
</dbReference>
<proteinExistence type="predicted"/>
<keyword evidence="4" id="KW-1185">Reference proteome</keyword>
<dbReference type="PANTHER" id="PTHR35176:SF6">
    <property type="entry name" value="HEME OXYGENASE HI_0854-RELATED"/>
    <property type="match status" value="1"/>
</dbReference>
<dbReference type="PANTHER" id="PTHR35176">
    <property type="entry name" value="HEME OXYGENASE HI_0854-RELATED"/>
    <property type="match status" value="1"/>
</dbReference>
<dbReference type="SUPFAM" id="SSF50475">
    <property type="entry name" value="FMN-binding split barrel"/>
    <property type="match status" value="1"/>
</dbReference>
<dbReference type="Gene3D" id="2.30.110.10">
    <property type="entry name" value="Electron Transport, Fmn-binding Protein, Chain A"/>
    <property type="match status" value="1"/>
</dbReference>
<protein>
    <submittedName>
        <fullName evidence="3">PPOX class F420-dependent oxidoreductase</fullName>
    </submittedName>
</protein>
<keyword evidence="1" id="KW-0560">Oxidoreductase</keyword>
<dbReference type="GO" id="GO:0016627">
    <property type="term" value="F:oxidoreductase activity, acting on the CH-CH group of donors"/>
    <property type="evidence" value="ECO:0007669"/>
    <property type="project" value="TreeGrafter"/>
</dbReference>
<dbReference type="InterPro" id="IPR019920">
    <property type="entry name" value="F420-binding_dom_put"/>
</dbReference>
<organism evidence="3 4">
    <name type="scientific">Kribbella antibiotica</name>
    <dbReference type="NCBI Taxonomy" id="190195"/>
    <lineage>
        <taxon>Bacteria</taxon>
        <taxon>Bacillati</taxon>
        <taxon>Actinomycetota</taxon>
        <taxon>Actinomycetes</taxon>
        <taxon>Propionibacteriales</taxon>
        <taxon>Kribbellaceae</taxon>
        <taxon>Kribbella</taxon>
    </lineage>
</organism>
<name>A0A4R4ZGF3_9ACTN</name>